<protein>
    <submittedName>
        <fullName evidence="2">Uncharacterized protein</fullName>
    </submittedName>
</protein>
<keyword evidence="3" id="KW-1185">Reference proteome</keyword>
<gene>
    <name evidence="2" type="ORF">KS4_36450</name>
</gene>
<dbReference type="AlphaFoldDB" id="A0A517YZA1"/>
<proteinExistence type="predicted"/>
<accession>A0A517YZA1</accession>
<evidence type="ECO:0000256" key="1">
    <source>
        <dbReference type="SAM" id="MobiDB-lite"/>
    </source>
</evidence>
<reference evidence="2 3" key="1">
    <citation type="submission" date="2019-02" db="EMBL/GenBank/DDBJ databases">
        <title>Deep-cultivation of Planctomycetes and their phenomic and genomic characterization uncovers novel biology.</title>
        <authorList>
            <person name="Wiegand S."/>
            <person name="Jogler M."/>
            <person name="Boedeker C."/>
            <person name="Pinto D."/>
            <person name="Vollmers J."/>
            <person name="Rivas-Marin E."/>
            <person name="Kohn T."/>
            <person name="Peeters S.H."/>
            <person name="Heuer A."/>
            <person name="Rast P."/>
            <person name="Oberbeckmann S."/>
            <person name="Bunk B."/>
            <person name="Jeske O."/>
            <person name="Meyerdierks A."/>
            <person name="Storesund J.E."/>
            <person name="Kallscheuer N."/>
            <person name="Luecker S."/>
            <person name="Lage O.M."/>
            <person name="Pohl T."/>
            <person name="Merkel B.J."/>
            <person name="Hornburger P."/>
            <person name="Mueller R.-W."/>
            <person name="Bruemmer F."/>
            <person name="Labrenz M."/>
            <person name="Spormann A.M."/>
            <person name="Op den Camp H."/>
            <person name="Overmann J."/>
            <person name="Amann R."/>
            <person name="Jetten M.S.M."/>
            <person name="Mascher T."/>
            <person name="Medema M.H."/>
            <person name="Devos D.P."/>
            <person name="Kaster A.-K."/>
            <person name="Ovreas L."/>
            <person name="Rohde M."/>
            <person name="Galperin M.Y."/>
            <person name="Jogler C."/>
        </authorList>
    </citation>
    <scope>NUCLEOTIDE SEQUENCE [LARGE SCALE GENOMIC DNA]</scope>
    <source>
        <strain evidence="2 3">KS4</strain>
    </source>
</reference>
<dbReference type="EMBL" id="CP036425">
    <property type="protein sequence ID" value="QDU35562.1"/>
    <property type="molecule type" value="Genomic_DNA"/>
</dbReference>
<dbReference type="KEGG" id="pcor:KS4_36450"/>
<dbReference type="Proteomes" id="UP000317369">
    <property type="component" value="Chromosome"/>
</dbReference>
<organism evidence="2 3">
    <name type="scientific">Poriferisphaera corsica</name>
    <dbReference type="NCBI Taxonomy" id="2528020"/>
    <lineage>
        <taxon>Bacteria</taxon>
        <taxon>Pseudomonadati</taxon>
        <taxon>Planctomycetota</taxon>
        <taxon>Phycisphaerae</taxon>
        <taxon>Phycisphaerales</taxon>
        <taxon>Phycisphaeraceae</taxon>
        <taxon>Poriferisphaera</taxon>
    </lineage>
</organism>
<evidence type="ECO:0000313" key="2">
    <source>
        <dbReference type="EMBL" id="QDU35562.1"/>
    </source>
</evidence>
<sequence length="221" mass="24451">MQMQNRQSQNAVLIGVLLVVCALAGGCWNPFRKEPIAGSQRAGSLTNGYSLLVGLAGQESKVGLVTWVRDYDGEVGDLLEDVQEAAKDINGWLGDISGRLKSNGVLMDRNGLPEVEQWARNWIEGRTRKTILGGKIQKSELVMVLSQAKATEYIAALCAGLANIEVNDARRDKLKKYAARFESLNERCLGLLKVKGEDEMKKEKAEEEREEDADEQGEERL</sequence>
<dbReference type="PROSITE" id="PS51257">
    <property type="entry name" value="PROKAR_LIPOPROTEIN"/>
    <property type="match status" value="1"/>
</dbReference>
<name>A0A517YZA1_9BACT</name>
<feature type="compositionally biased region" description="Basic and acidic residues" evidence="1">
    <location>
        <begin position="198"/>
        <end position="207"/>
    </location>
</feature>
<feature type="region of interest" description="Disordered" evidence="1">
    <location>
        <begin position="198"/>
        <end position="221"/>
    </location>
</feature>
<feature type="compositionally biased region" description="Acidic residues" evidence="1">
    <location>
        <begin position="208"/>
        <end position="221"/>
    </location>
</feature>
<evidence type="ECO:0000313" key="3">
    <source>
        <dbReference type="Proteomes" id="UP000317369"/>
    </source>
</evidence>